<evidence type="ECO:0000256" key="3">
    <source>
        <dbReference type="SAM" id="MobiDB-lite"/>
    </source>
</evidence>
<name>A0A6C1KTG1_XANAU</name>
<dbReference type="SUPFAM" id="SSF53901">
    <property type="entry name" value="Thiolase-like"/>
    <property type="match status" value="1"/>
</dbReference>
<dbReference type="AlphaFoldDB" id="A0A6C1KTG1"/>
<accession>A0A6C1KTG1</accession>
<dbReference type="GO" id="GO:0016746">
    <property type="term" value="F:acyltransferase activity"/>
    <property type="evidence" value="ECO:0007669"/>
    <property type="project" value="UniProtKB-KW"/>
</dbReference>
<evidence type="ECO:0000259" key="4">
    <source>
        <dbReference type="Pfam" id="PF01796"/>
    </source>
</evidence>
<dbReference type="InterPro" id="IPR002878">
    <property type="entry name" value="ChsH2_C"/>
</dbReference>
<reference evidence="6 7" key="1">
    <citation type="submission" date="2019-05" db="EMBL/GenBank/DDBJ databases">
        <authorList>
            <person name="Zhou X."/>
        </authorList>
    </citation>
    <scope>NUCLEOTIDE SEQUENCE [LARGE SCALE GENOMIC DNA]</scope>
    <source>
        <strain evidence="6 7">DSM 432</strain>
    </source>
</reference>
<dbReference type="PANTHER" id="PTHR34069:SF2">
    <property type="entry name" value="BETA-KETOACYL-[ACYL-CARRIER-PROTEIN] SYNTHASE III"/>
    <property type="match status" value="1"/>
</dbReference>
<dbReference type="EMBL" id="VAUP01000031">
    <property type="protein sequence ID" value="TLX42203.1"/>
    <property type="molecule type" value="Genomic_DNA"/>
</dbReference>
<evidence type="ECO:0000313" key="7">
    <source>
        <dbReference type="Proteomes" id="UP000305131"/>
    </source>
</evidence>
<dbReference type="Pfam" id="PF08541">
    <property type="entry name" value="ACP_syn_III_C"/>
    <property type="match status" value="1"/>
</dbReference>
<evidence type="ECO:0000313" key="6">
    <source>
        <dbReference type="EMBL" id="TLX42203.1"/>
    </source>
</evidence>
<dbReference type="Gene3D" id="3.40.47.10">
    <property type="match status" value="2"/>
</dbReference>
<dbReference type="InterPro" id="IPR013747">
    <property type="entry name" value="ACP_syn_III_C"/>
</dbReference>
<evidence type="ECO:0000256" key="2">
    <source>
        <dbReference type="ARBA" id="ARBA00023315"/>
    </source>
</evidence>
<dbReference type="InterPro" id="IPR016039">
    <property type="entry name" value="Thiolase-like"/>
</dbReference>
<dbReference type="PANTHER" id="PTHR34069">
    <property type="entry name" value="3-OXOACYL-[ACYL-CARRIER-PROTEIN] SYNTHASE 3"/>
    <property type="match status" value="1"/>
</dbReference>
<protein>
    <recommendedName>
        <fullName evidence="8">Hydroxymethylglutaryl-CoA synthase family protein</fullName>
    </recommendedName>
</protein>
<evidence type="ECO:0000256" key="1">
    <source>
        <dbReference type="ARBA" id="ARBA00022679"/>
    </source>
</evidence>
<dbReference type="OrthoDB" id="8771453at2"/>
<feature type="region of interest" description="Disordered" evidence="3">
    <location>
        <begin position="17"/>
        <end position="38"/>
    </location>
</feature>
<comment type="caution">
    <text evidence="6">The sequence shown here is derived from an EMBL/GenBank/DDBJ whole genome shotgun (WGS) entry which is preliminary data.</text>
</comment>
<proteinExistence type="predicted"/>
<dbReference type="Pfam" id="PF01796">
    <property type="entry name" value="OB_ChsH2_C"/>
    <property type="match status" value="1"/>
</dbReference>
<keyword evidence="1" id="KW-0808">Transferase</keyword>
<gene>
    <name evidence="6" type="ORF">FBQ73_15290</name>
</gene>
<feature type="domain" description="ChsH2 C-terminal OB-fold" evidence="4">
    <location>
        <begin position="440"/>
        <end position="495"/>
    </location>
</feature>
<dbReference type="GO" id="GO:0044550">
    <property type="term" value="P:secondary metabolite biosynthetic process"/>
    <property type="evidence" value="ECO:0007669"/>
    <property type="project" value="TreeGrafter"/>
</dbReference>
<evidence type="ECO:0008006" key="8">
    <source>
        <dbReference type="Google" id="ProtNLM"/>
    </source>
</evidence>
<evidence type="ECO:0000259" key="5">
    <source>
        <dbReference type="Pfam" id="PF08541"/>
    </source>
</evidence>
<organism evidence="6 7">
    <name type="scientific">Xanthobacter autotrophicus</name>
    <dbReference type="NCBI Taxonomy" id="280"/>
    <lineage>
        <taxon>Bacteria</taxon>
        <taxon>Pseudomonadati</taxon>
        <taxon>Pseudomonadota</taxon>
        <taxon>Alphaproteobacteria</taxon>
        <taxon>Hyphomicrobiales</taxon>
        <taxon>Xanthobacteraceae</taxon>
        <taxon>Xanthobacter</taxon>
    </lineage>
</organism>
<feature type="domain" description="Beta-ketoacyl-[acyl-carrier-protein] synthase III C-terminal" evidence="5">
    <location>
        <begin position="252"/>
        <end position="333"/>
    </location>
</feature>
<keyword evidence="2" id="KW-0012">Acyltransferase</keyword>
<dbReference type="Proteomes" id="UP000305131">
    <property type="component" value="Unassembled WGS sequence"/>
</dbReference>
<sequence length="522" mass="54949">MPNRGWQPGFLRIVGPDGGACGPSASSRPGAAITDQGEEPKVTGITAIAIHLPRLRLQRASMAAAMDWLCARSDTRGARTLAFWDEDPVSMGVAAARACLDQAPEARTAVRALTFATTTPVFAEPQQASFLCAALRLPEAIRTQDVGGTMRCGLLALHAALEGSDPALLIASDMPSNTPGGLAELRYSDGGAGVLVGAGPNLLAYRGGASLSAPFIERYRGAGHALTTDWEERWVREEGFLDLVPRAISEALDRAQLSPEDIQSFVLPCVIPGAAKAVAQAAGLSQAKLAQPLDLECGDTGAAHALVMLARAMEDMRPGERLVVAQFGQGATALVLEATAAIAGFAPAASAMIDTGIAETNYLKLPVFRGLLPWERGLRGRLPVSEALTTAYRNSQALLGFVGSRSPETGQVQFPPSRLAVAEAGFFAEPQEPWPLADLGGTVATATADRLAFSRSPPNCYGLIDIPGGARLMMDFTDPDAARLGPGDAVRFVFRIKDMDERTGYRRYFWKAVAASALPAAA</sequence>